<evidence type="ECO:0000313" key="2">
    <source>
        <dbReference type="EMBL" id="KIO11043.1"/>
    </source>
</evidence>
<feature type="compositionally biased region" description="Basic residues" evidence="1">
    <location>
        <begin position="101"/>
        <end position="117"/>
    </location>
</feature>
<reference evidence="2 3" key="1">
    <citation type="submission" date="2014-04" db="EMBL/GenBank/DDBJ databases">
        <authorList>
            <consortium name="DOE Joint Genome Institute"/>
            <person name="Kuo A."/>
            <person name="Kohler A."/>
            <person name="Costa M.D."/>
            <person name="Nagy L.G."/>
            <person name="Floudas D."/>
            <person name="Copeland A."/>
            <person name="Barry K.W."/>
            <person name="Cichocki N."/>
            <person name="Veneault-Fourrey C."/>
            <person name="LaButti K."/>
            <person name="Lindquist E.A."/>
            <person name="Lipzen A."/>
            <person name="Lundell T."/>
            <person name="Morin E."/>
            <person name="Murat C."/>
            <person name="Sun H."/>
            <person name="Tunlid A."/>
            <person name="Henrissat B."/>
            <person name="Grigoriev I.V."/>
            <person name="Hibbett D.S."/>
            <person name="Martin F."/>
            <person name="Nordberg H.P."/>
            <person name="Cantor M.N."/>
            <person name="Hua S.X."/>
        </authorList>
    </citation>
    <scope>NUCLEOTIDE SEQUENCE [LARGE SCALE GENOMIC DNA]</scope>
    <source>
        <strain evidence="2 3">Marx 270</strain>
    </source>
</reference>
<feature type="compositionally biased region" description="Basic and acidic residues" evidence="1">
    <location>
        <begin position="89"/>
        <end position="100"/>
    </location>
</feature>
<sequence length="182" mass="20437">MTRDNPEVTSSESDEPSAKGECKGKGPDPRNWGNLKLSENEIDPDAQCAALASWNTANRLANKSDGDQPGLSKGNNPEGTAQPTEDELPEPHGRENERIPKRSKPKHLKKNKRRVTKLSREPPNLIKEMVDKVVCQDHKRREQQKTPRAMEPVKQINPKSYIGLAFCYARPKSRCRESSNAD</sequence>
<evidence type="ECO:0000313" key="3">
    <source>
        <dbReference type="Proteomes" id="UP000054217"/>
    </source>
</evidence>
<evidence type="ECO:0000256" key="1">
    <source>
        <dbReference type="SAM" id="MobiDB-lite"/>
    </source>
</evidence>
<organism evidence="2 3">
    <name type="scientific">Pisolithus tinctorius Marx 270</name>
    <dbReference type="NCBI Taxonomy" id="870435"/>
    <lineage>
        <taxon>Eukaryota</taxon>
        <taxon>Fungi</taxon>
        <taxon>Dikarya</taxon>
        <taxon>Basidiomycota</taxon>
        <taxon>Agaricomycotina</taxon>
        <taxon>Agaricomycetes</taxon>
        <taxon>Agaricomycetidae</taxon>
        <taxon>Boletales</taxon>
        <taxon>Sclerodermatineae</taxon>
        <taxon>Pisolithaceae</taxon>
        <taxon>Pisolithus</taxon>
    </lineage>
</organism>
<dbReference type="EMBL" id="KN831950">
    <property type="protein sequence ID" value="KIO11043.1"/>
    <property type="molecule type" value="Genomic_DNA"/>
</dbReference>
<proteinExistence type="predicted"/>
<feature type="compositionally biased region" description="Basic and acidic residues" evidence="1">
    <location>
        <begin position="16"/>
        <end position="28"/>
    </location>
</feature>
<gene>
    <name evidence="2" type="ORF">M404DRAFT_20567</name>
</gene>
<dbReference type="OrthoDB" id="3071436at2759"/>
<accession>A0A0C3JPB2</accession>
<dbReference type="AlphaFoldDB" id="A0A0C3JPB2"/>
<name>A0A0C3JPB2_PISTI</name>
<feature type="compositionally biased region" description="Polar residues" evidence="1">
    <location>
        <begin position="73"/>
        <end position="83"/>
    </location>
</feature>
<dbReference type="HOGENOM" id="CLU_1482586_0_0_1"/>
<protein>
    <submittedName>
        <fullName evidence="2">Uncharacterized protein</fullName>
    </submittedName>
</protein>
<reference evidence="3" key="2">
    <citation type="submission" date="2015-01" db="EMBL/GenBank/DDBJ databases">
        <title>Evolutionary Origins and Diversification of the Mycorrhizal Mutualists.</title>
        <authorList>
            <consortium name="DOE Joint Genome Institute"/>
            <consortium name="Mycorrhizal Genomics Consortium"/>
            <person name="Kohler A."/>
            <person name="Kuo A."/>
            <person name="Nagy L.G."/>
            <person name="Floudas D."/>
            <person name="Copeland A."/>
            <person name="Barry K.W."/>
            <person name="Cichocki N."/>
            <person name="Veneault-Fourrey C."/>
            <person name="LaButti K."/>
            <person name="Lindquist E.A."/>
            <person name="Lipzen A."/>
            <person name="Lundell T."/>
            <person name="Morin E."/>
            <person name="Murat C."/>
            <person name="Riley R."/>
            <person name="Ohm R."/>
            <person name="Sun H."/>
            <person name="Tunlid A."/>
            <person name="Henrissat B."/>
            <person name="Grigoriev I.V."/>
            <person name="Hibbett D.S."/>
            <person name="Martin F."/>
        </authorList>
    </citation>
    <scope>NUCLEOTIDE SEQUENCE [LARGE SCALE GENOMIC DNA]</scope>
    <source>
        <strain evidence="3">Marx 270</strain>
    </source>
</reference>
<keyword evidence="3" id="KW-1185">Reference proteome</keyword>
<feature type="compositionally biased region" description="Basic and acidic residues" evidence="1">
    <location>
        <begin position="128"/>
        <end position="145"/>
    </location>
</feature>
<feature type="region of interest" description="Disordered" evidence="1">
    <location>
        <begin position="1"/>
        <end position="39"/>
    </location>
</feature>
<dbReference type="InParanoid" id="A0A0C3JPB2"/>
<feature type="region of interest" description="Disordered" evidence="1">
    <location>
        <begin position="59"/>
        <end position="155"/>
    </location>
</feature>
<dbReference type="Proteomes" id="UP000054217">
    <property type="component" value="Unassembled WGS sequence"/>
</dbReference>